<feature type="compositionally biased region" description="Low complexity" evidence="1">
    <location>
        <begin position="229"/>
        <end position="239"/>
    </location>
</feature>
<dbReference type="EMBL" id="MBFT01001112">
    <property type="protein sequence ID" value="PVU85282.1"/>
    <property type="molecule type" value="Genomic_DNA"/>
</dbReference>
<feature type="compositionally biased region" description="Polar residues" evidence="1">
    <location>
        <begin position="206"/>
        <end position="221"/>
    </location>
</feature>
<feature type="compositionally biased region" description="Polar residues" evidence="1">
    <location>
        <begin position="1"/>
        <end position="30"/>
    </location>
</feature>
<evidence type="ECO:0000313" key="5">
    <source>
        <dbReference type="EMBL" id="PVV00036.1"/>
    </source>
</evidence>
<dbReference type="EMBL" id="MBFT01000009">
    <property type="protein sequence ID" value="PVV00036.1"/>
    <property type="molecule type" value="Genomic_DNA"/>
</dbReference>
<evidence type="ECO:0000313" key="6">
    <source>
        <dbReference type="Proteomes" id="UP000245699"/>
    </source>
</evidence>
<sequence length="377" mass="41811">MNISSRPINDPQNITFSQSTTINPQTSPPSSKLKMSANTPSAASRQTSSSHRIRSRNTSNNTPEELAAKAERNRAAQRAFRQRRDQYVKDLEWRATQFEELQHFVHQLTEENQMLRLRAYLSPHYPLSIAGANTNPSNQNRQQQSFEWMPVLPPSQHQMGQNLPPPQQIVSTSNNFNQMHNMQMQMNSDRKSIGGFDSIQRIASQPGVSSTNTHSPTNNPAPGSGLNVSTPSGSGPSGTQIHDSRFEEKFSQHGNGPNNLSFGTILSQHSETGTGIDFQGRQSSNPSGNAPAVTQNFIGGNQSHHSSGQQQSRSYGMYQSPNANSEYNPFGDNRTTNVGNYNQLPNAQYMVPPRYESYILESGDPNNYPQHGANRLQ</sequence>
<feature type="region of interest" description="Disordered" evidence="1">
    <location>
        <begin position="1"/>
        <end position="77"/>
    </location>
</feature>
<dbReference type="OrthoDB" id="5578735at2759"/>
<feature type="compositionally biased region" description="Polar residues" evidence="1">
    <location>
        <begin position="36"/>
        <end position="63"/>
    </location>
</feature>
<feature type="region of interest" description="Disordered" evidence="1">
    <location>
        <begin position="271"/>
        <end position="345"/>
    </location>
</feature>
<protein>
    <recommendedName>
        <fullName evidence="2">BZIP domain-containing protein</fullName>
    </recommendedName>
</protein>
<evidence type="ECO:0000256" key="1">
    <source>
        <dbReference type="SAM" id="MobiDB-lite"/>
    </source>
</evidence>
<feature type="compositionally biased region" description="Polar residues" evidence="1">
    <location>
        <begin position="321"/>
        <end position="345"/>
    </location>
</feature>
<proteinExistence type="predicted"/>
<dbReference type="EMBL" id="MBFT01000587">
    <property type="protein sequence ID" value="PVU88978.1"/>
    <property type="molecule type" value="Genomic_DNA"/>
</dbReference>
<name>A0A2T9XYW0_9FUNG</name>
<dbReference type="GO" id="GO:0003700">
    <property type="term" value="F:DNA-binding transcription factor activity"/>
    <property type="evidence" value="ECO:0007669"/>
    <property type="project" value="InterPro"/>
</dbReference>
<dbReference type="InterPro" id="IPR004827">
    <property type="entry name" value="bZIP"/>
</dbReference>
<feature type="compositionally biased region" description="Polar residues" evidence="1">
    <location>
        <begin position="280"/>
        <end position="301"/>
    </location>
</feature>
<dbReference type="SUPFAM" id="SSF57959">
    <property type="entry name" value="Leucine zipper domain"/>
    <property type="match status" value="1"/>
</dbReference>
<dbReference type="InterPro" id="IPR046347">
    <property type="entry name" value="bZIP_sf"/>
</dbReference>
<dbReference type="PROSITE" id="PS00036">
    <property type="entry name" value="BZIP_BASIC"/>
    <property type="match status" value="1"/>
</dbReference>
<evidence type="ECO:0000313" key="3">
    <source>
        <dbReference type="EMBL" id="PVU85282.1"/>
    </source>
</evidence>
<feature type="compositionally biased region" description="Low complexity" evidence="1">
    <location>
        <begin position="302"/>
        <end position="320"/>
    </location>
</feature>
<reference evidence="3 6" key="1">
    <citation type="journal article" date="2018" name="MBio">
        <title>Comparative Genomics Reveals the Core Gene Toolbox for the Fungus-Insect Symbiosis.</title>
        <authorList>
            <person name="Wang Y."/>
            <person name="Stata M."/>
            <person name="Wang W."/>
            <person name="Stajich J.E."/>
            <person name="White M.M."/>
            <person name="Moncalvo J.M."/>
        </authorList>
    </citation>
    <scope>NUCLEOTIDE SEQUENCE [LARGE SCALE GENOMIC DNA]</scope>
    <source>
        <strain evidence="3 6">AUS-77-4</strain>
    </source>
</reference>
<feature type="domain" description="BZIP" evidence="2">
    <location>
        <begin position="69"/>
        <end position="83"/>
    </location>
</feature>
<dbReference type="Proteomes" id="UP000245699">
    <property type="component" value="Unassembled WGS sequence"/>
</dbReference>
<accession>A0A2T9XYW0</accession>
<dbReference type="AlphaFoldDB" id="A0A2T9XYW0"/>
<evidence type="ECO:0000313" key="4">
    <source>
        <dbReference type="EMBL" id="PVU88978.1"/>
    </source>
</evidence>
<keyword evidence="6" id="KW-1185">Reference proteome</keyword>
<feature type="region of interest" description="Disordered" evidence="1">
    <location>
        <begin position="206"/>
        <end position="242"/>
    </location>
</feature>
<dbReference type="CDD" id="cd14688">
    <property type="entry name" value="bZIP_YAP"/>
    <property type="match status" value="1"/>
</dbReference>
<comment type="caution">
    <text evidence="3">The sequence shown here is derived from an EMBL/GenBank/DDBJ whole genome shotgun (WGS) entry which is preliminary data.</text>
</comment>
<organism evidence="3 6">
    <name type="scientific">Furculomyces boomerangus</name>
    <dbReference type="NCBI Taxonomy" id="61424"/>
    <lineage>
        <taxon>Eukaryota</taxon>
        <taxon>Fungi</taxon>
        <taxon>Fungi incertae sedis</taxon>
        <taxon>Zoopagomycota</taxon>
        <taxon>Kickxellomycotina</taxon>
        <taxon>Harpellomycetes</taxon>
        <taxon>Harpellales</taxon>
        <taxon>Harpellaceae</taxon>
        <taxon>Furculomyces</taxon>
    </lineage>
</organism>
<gene>
    <name evidence="5" type="ORF">BB559_000182</name>
    <name evidence="4" type="ORF">BB559_005279</name>
    <name evidence="3" type="ORF">BB559_007108</name>
</gene>
<evidence type="ECO:0000259" key="2">
    <source>
        <dbReference type="PROSITE" id="PS00036"/>
    </source>
</evidence>
<dbReference type="Gene3D" id="1.20.5.170">
    <property type="match status" value="1"/>
</dbReference>